<accession>A0A0V0UAL6</accession>
<organism evidence="1 2">
    <name type="scientific">Trichinella murrelli</name>
    <dbReference type="NCBI Taxonomy" id="144512"/>
    <lineage>
        <taxon>Eukaryota</taxon>
        <taxon>Metazoa</taxon>
        <taxon>Ecdysozoa</taxon>
        <taxon>Nematoda</taxon>
        <taxon>Enoplea</taxon>
        <taxon>Dorylaimia</taxon>
        <taxon>Trichinellida</taxon>
        <taxon>Trichinellidae</taxon>
        <taxon>Trichinella</taxon>
    </lineage>
</organism>
<protein>
    <submittedName>
        <fullName evidence="1">Uncharacterized protein</fullName>
    </submittedName>
</protein>
<evidence type="ECO:0000313" key="1">
    <source>
        <dbReference type="EMBL" id="KRX48223.1"/>
    </source>
</evidence>
<proteinExistence type="predicted"/>
<sequence>MWEVANYAYFIIYKLNRPMSHWLPLRCFPFANINRKFHCLIGCQYDAFYSSTSTGNFIVSLAVTMTHSIRCHQKQISLVHRLPLDRIPLISIICKFHSPTSY</sequence>
<reference evidence="1 2" key="1">
    <citation type="submission" date="2015-01" db="EMBL/GenBank/DDBJ databases">
        <title>Evolution of Trichinella species and genotypes.</title>
        <authorList>
            <person name="Korhonen P.K."/>
            <person name="Edoardo P."/>
            <person name="Giuseppe L.R."/>
            <person name="Gasser R.B."/>
        </authorList>
    </citation>
    <scope>NUCLEOTIDE SEQUENCE [LARGE SCALE GENOMIC DNA]</scope>
    <source>
        <strain evidence="1">ISS417</strain>
    </source>
</reference>
<comment type="caution">
    <text evidence="1">The sequence shown here is derived from an EMBL/GenBank/DDBJ whole genome shotgun (WGS) entry which is preliminary data.</text>
</comment>
<evidence type="ECO:0000313" key="2">
    <source>
        <dbReference type="Proteomes" id="UP000055048"/>
    </source>
</evidence>
<dbReference type="EMBL" id="JYDJ01000032">
    <property type="protein sequence ID" value="KRX48223.1"/>
    <property type="molecule type" value="Genomic_DNA"/>
</dbReference>
<dbReference type="AlphaFoldDB" id="A0A0V0UAL6"/>
<gene>
    <name evidence="1" type="ORF">T05_7323</name>
</gene>
<name>A0A0V0UAL6_9BILA</name>
<dbReference type="Proteomes" id="UP000055048">
    <property type="component" value="Unassembled WGS sequence"/>
</dbReference>
<keyword evidence="2" id="KW-1185">Reference proteome</keyword>